<dbReference type="EMBL" id="JARPMG010000008">
    <property type="protein sequence ID" value="KAJ8098874.1"/>
    <property type="molecule type" value="Genomic_DNA"/>
</dbReference>
<sequence>MFDAITNQIAAGEPWIELRQLLTEQLKRRTRASDGEEDAPGSIRLFNCTEEALGYALGKPSNSCARHFNVTKETTDRRAFDERGILGAVCRHGHIIRFRNWFATGEPAKGIAWLLKCIHWIPLTFVLNKGMTHRGQSSAIFVRRFFYEYQVFDNAVSSRDRIISVPQGTDALPCRASEYLQELRSPRSSDPWENVAAEVDMDLGMEDDVDGARRSGLEDSFNDDLNFGSVDSDDDELSETEVAEIVDAADDEVAELMDDEV</sequence>
<dbReference type="GeneID" id="80885941"/>
<protein>
    <submittedName>
        <fullName evidence="2">Uncharacterized protein</fullName>
    </submittedName>
</protein>
<accession>A0AAD7VRP2</accession>
<comment type="caution">
    <text evidence="2">The sequence shown here is derived from an EMBL/GenBank/DDBJ whole genome shotgun (WGS) entry which is preliminary data.</text>
</comment>
<dbReference type="RefSeq" id="XP_056042324.1">
    <property type="nucleotide sequence ID" value="XM_056190775.1"/>
</dbReference>
<evidence type="ECO:0000313" key="2">
    <source>
        <dbReference type="EMBL" id="KAJ8098874.1"/>
    </source>
</evidence>
<dbReference type="Proteomes" id="UP001217417">
    <property type="component" value="Unassembled WGS sequence"/>
</dbReference>
<evidence type="ECO:0000256" key="1">
    <source>
        <dbReference type="SAM" id="MobiDB-lite"/>
    </source>
</evidence>
<gene>
    <name evidence="2" type="ORF">POJ06DRAFT_302744</name>
</gene>
<proteinExistence type="predicted"/>
<dbReference type="AlphaFoldDB" id="A0AAD7VRP2"/>
<feature type="region of interest" description="Disordered" evidence="1">
    <location>
        <begin position="212"/>
        <end position="238"/>
    </location>
</feature>
<evidence type="ECO:0000313" key="3">
    <source>
        <dbReference type="Proteomes" id="UP001217417"/>
    </source>
</evidence>
<keyword evidence="3" id="KW-1185">Reference proteome</keyword>
<organism evidence="2 3">
    <name type="scientific">Lipomyces tetrasporus</name>
    <dbReference type="NCBI Taxonomy" id="54092"/>
    <lineage>
        <taxon>Eukaryota</taxon>
        <taxon>Fungi</taxon>
        <taxon>Dikarya</taxon>
        <taxon>Ascomycota</taxon>
        <taxon>Saccharomycotina</taxon>
        <taxon>Lipomycetes</taxon>
        <taxon>Lipomycetales</taxon>
        <taxon>Lipomycetaceae</taxon>
        <taxon>Lipomyces</taxon>
    </lineage>
</organism>
<reference evidence="2" key="1">
    <citation type="submission" date="2023-03" db="EMBL/GenBank/DDBJ databases">
        <title>Near-Complete genome sequence of Lipomyces tetrasporous NRRL Y-64009, an oleaginous yeast capable of growing on lignocellulosic hydrolysates.</title>
        <authorList>
            <consortium name="Lawrence Berkeley National Laboratory"/>
            <person name="Jagtap S.S."/>
            <person name="Liu J.-J."/>
            <person name="Walukiewicz H.E."/>
            <person name="Pangilinan J."/>
            <person name="Lipzen A."/>
            <person name="Ahrendt S."/>
            <person name="Koriabine M."/>
            <person name="Cobaugh K."/>
            <person name="Salamov A."/>
            <person name="Yoshinaga Y."/>
            <person name="Ng V."/>
            <person name="Daum C."/>
            <person name="Grigoriev I.V."/>
            <person name="Slininger P.J."/>
            <person name="Dien B.S."/>
            <person name="Jin Y.-S."/>
            <person name="Rao C.V."/>
        </authorList>
    </citation>
    <scope>NUCLEOTIDE SEQUENCE</scope>
    <source>
        <strain evidence="2">NRRL Y-64009</strain>
    </source>
</reference>
<name>A0AAD7VRP2_9ASCO</name>